<evidence type="ECO:0000313" key="1">
    <source>
        <dbReference type="EMBL" id="GAI76790.1"/>
    </source>
</evidence>
<gene>
    <name evidence="1" type="ORF">S12H4_13660</name>
</gene>
<feature type="non-terminal residue" evidence="1">
    <location>
        <position position="189"/>
    </location>
</feature>
<organism evidence="1">
    <name type="scientific">marine sediment metagenome</name>
    <dbReference type="NCBI Taxonomy" id="412755"/>
    <lineage>
        <taxon>unclassified sequences</taxon>
        <taxon>metagenomes</taxon>
        <taxon>ecological metagenomes</taxon>
    </lineage>
</organism>
<dbReference type="EMBL" id="BARW01006504">
    <property type="protein sequence ID" value="GAI76790.1"/>
    <property type="molecule type" value="Genomic_DNA"/>
</dbReference>
<name>X1SN44_9ZZZZ</name>
<accession>X1SN44</accession>
<comment type="caution">
    <text evidence="1">The sequence shown here is derived from an EMBL/GenBank/DDBJ whole genome shotgun (WGS) entry which is preliminary data.</text>
</comment>
<proteinExistence type="predicted"/>
<reference evidence="1" key="1">
    <citation type="journal article" date="2014" name="Front. Microbiol.">
        <title>High frequency of phylogenetically diverse reductive dehalogenase-homologous genes in deep subseafloor sedimentary metagenomes.</title>
        <authorList>
            <person name="Kawai M."/>
            <person name="Futagami T."/>
            <person name="Toyoda A."/>
            <person name="Takaki Y."/>
            <person name="Nishi S."/>
            <person name="Hori S."/>
            <person name="Arai W."/>
            <person name="Tsubouchi T."/>
            <person name="Morono Y."/>
            <person name="Uchiyama I."/>
            <person name="Ito T."/>
            <person name="Fujiyama A."/>
            <person name="Inagaki F."/>
            <person name="Takami H."/>
        </authorList>
    </citation>
    <scope>NUCLEOTIDE SEQUENCE</scope>
    <source>
        <strain evidence="1">Expedition CK06-06</strain>
    </source>
</reference>
<dbReference type="AlphaFoldDB" id="X1SN44"/>
<protein>
    <submittedName>
        <fullName evidence="1">Uncharacterized protein</fullName>
    </submittedName>
</protein>
<sequence>MALCKICFEEVQNGVVIPGFQEASGVVHDECLAGAVFKLAEDPQREGLLRYLIEYEEKHAPHDWSRDVSGRSADVSWEWSDVGISATKIRPLLNAGLVSVVFSTNSSTYYSLIGRSVIKEALGKSVEIAAAPIEELELPGDLFECIVGYEDIKDEIKYTLGERKKTHYLFIGPPATAKSLFLMELGCLR</sequence>